<keyword evidence="4" id="KW-0238">DNA-binding</keyword>
<protein>
    <submittedName>
        <fullName evidence="8">Replication factor A protein 2</fullName>
    </submittedName>
</protein>
<evidence type="ECO:0000259" key="7">
    <source>
        <dbReference type="Pfam" id="PF08784"/>
    </source>
</evidence>
<reference evidence="8 9" key="1">
    <citation type="submission" date="2015-04" db="EMBL/GenBank/DDBJ databases">
        <title>Genome sequence of Ceratocystis platani, a major pathogen of plane trees.</title>
        <authorList>
            <person name="Belbahri L."/>
        </authorList>
    </citation>
    <scope>NUCLEOTIDE SEQUENCE [LARGE SCALE GENOMIC DNA]</scope>
    <source>
        <strain evidence="8 9">CFO</strain>
    </source>
</reference>
<dbReference type="CDD" id="cd04478">
    <property type="entry name" value="RPA2_DBD_D"/>
    <property type="match status" value="1"/>
</dbReference>
<dbReference type="Gene3D" id="2.40.50.140">
    <property type="entry name" value="Nucleic acid-binding proteins"/>
    <property type="match status" value="1"/>
</dbReference>
<evidence type="ECO:0000256" key="4">
    <source>
        <dbReference type="ARBA" id="ARBA00023125"/>
    </source>
</evidence>
<dbReference type="Proteomes" id="UP000034841">
    <property type="component" value="Unassembled WGS sequence"/>
</dbReference>
<dbReference type="GO" id="GO:0000781">
    <property type="term" value="C:chromosome, telomeric region"/>
    <property type="evidence" value="ECO:0007669"/>
    <property type="project" value="TreeGrafter"/>
</dbReference>
<dbReference type="EMBL" id="LBBL01000511">
    <property type="protein sequence ID" value="KKF92221.1"/>
    <property type="molecule type" value="Genomic_DNA"/>
</dbReference>
<dbReference type="SUPFAM" id="SSF50249">
    <property type="entry name" value="Nucleic acid-binding proteins"/>
    <property type="match status" value="1"/>
</dbReference>
<evidence type="ECO:0000313" key="9">
    <source>
        <dbReference type="Proteomes" id="UP000034841"/>
    </source>
</evidence>
<dbReference type="Pfam" id="PF08784">
    <property type="entry name" value="RPA_C"/>
    <property type="match status" value="1"/>
</dbReference>
<dbReference type="GO" id="GO:0006289">
    <property type="term" value="P:nucleotide-excision repair"/>
    <property type="evidence" value="ECO:0007669"/>
    <property type="project" value="TreeGrafter"/>
</dbReference>
<evidence type="ECO:0000256" key="2">
    <source>
        <dbReference type="ARBA" id="ARBA00007815"/>
    </source>
</evidence>
<dbReference type="InterPro" id="IPR014892">
    <property type="entry name" value="RPA_C"/>
</dbReference>
<dbReference type="AlphaFoldDB" id="A0A0F8AWE7"/>
<dbReference type="GO" id="GO:0000724">
    <property type="term" value="P:double-strand break repair via homologous recombination"/>
    <property type="evidence" value="ECO:0007669"/>
    <property type="project" value="TreeGrafter"/>
</dbReference>
<dbReference type="InterPro" id="IPR014646">
    <property type="entry name" value="Rfa2/RPA32"/>
</dbReference>
<dbReference type="InterPro" id="IPR040260">
    <property type="entry name" value="RFA2-like"/>
</dbReference>
<dbReference type="Gene3D" id="1.10.10.10">
    <property type="entry name" value="Winged helix-like DNA-binding domain superfamily/Winged helix DNA-binding domain"/>
    <property type="match status" value="1"/>
</dbReference>
<proteinExistence type="inferred from homology"/>
<feature type="domain" description="Replication protein A C-terminal" evidence="7">
    <location>
        <begin position="164"/>
        <end position="264"/>
    </location>
</feature>
<keyword evidence="3" id="KW-0235">DNA replication</keyword>
<evidence type="ECO:0000256" key="1">
    <source>
        <dbReference type="ARBA" id="ARBA00004123"/>
    </source>
</evidence>
<dbReference type="GO" id="GO:0003697">
    <property type="term" value="F:single-stranded DNA binding"/>
    <property type="evidence" value="ECO:0007669"/>
    <property type="project" value="TreeGrafter"/>
</dbReference>
<evidence type="ECO:0000256" key="6">
    <source>
        <dbReference type="SAM" id="MobiDB-lite"/>
    </source>
</evidence>
<dbReference type="InterPro" id="IPR036388">
    <property type="entry name" value="WH-like_DNA-bd_sf"/>
</dbReference>
<keyword evidence="9" id="KW-1185">Reference proteome</keyword>
<evidence type="ECO:0000313" key="8">
    <source>
        <dbReference type="EMBL" id="KKF92221.1"/>
    </source>
</evidence>
<name>A0A0F8AWE7_CERFI</name>
<dbReference type="PANTHER" id="PTHR13989">
    <property type="entry name" value="REPLICATION PROTEIN A-RELATED"/>
    <property type="match status" value="1"/>
</dbReference>
<keyword evidence="5" id="KW-0539">Nucleus</keyword>
<dbReference type="PANTHER" id="PTHR13989:SF16">
    <property type="entry name" value="REPLICATION PROTEIN A2"/>
    <property type="match status" value="1"/>
</dbReference>
<organism evidence="8 9">
    <name type="scientific">Ceratocystis fimbriata f. sp. platani</name>
    <dbReference type="NCBI Taxonomy" id="88771"/>
    <lineage>
        <taxon>Eukaryota</taxon>
        <taxon>Fungi</taxon>
        <taxon>Dikarya</taxon>
        <taxon>Ascomycota</taxon>
        <taxon>Pezizomycotina</taxon>
        <taxon>Sordariomycetes</taxon>
        <taxon>Hypocreomycetidae</taxon>
        <taxon>Microascales</taxon>
        <taxon>Ceratocystidaceae</taxon>
        <taxon>Ceratocystis</taxon>
    </lineage>
</organism>
<comment type="subcellular location">
    <subcellularLocation>
        <location evidence="1">Nucleus</location>
    </subcellularLocation>
</comment>
<feature type="region of interest" description="Disordered" evidence="6">
    <location>
        <begin position="1"/>
        <end position="35"/>
    </location>
</feature>
<dbReference type="SUPFAM" id="SSF46785">
    <property type="entry name" value="Winged helix' DNA-binding domain"/>
    <property type="match status" value="1"/>
</dbReference>
<dbReference type="PIRSF" id="PIRSF036949">
    <property type="entry name" value="RPA32"/>
    <property type="match status" value="1"/>
</dbReference>
<dbReference type="GO" id="GO:0005662">
    <property type="term" value="C:DNA replication factor A complex"/>
    <property type="evidence" value="ECO:0007669"/>
    <property type="project" value="TreeGrafter"/>
</dbReference>
<dbReference type="GO" id="GO:0035861">
    <property type="term" value="C:site of double-strand break"/>
    <property type="evidence" value="ECO:0007669"/>
    <property type="project" value="TreeGrafter"/>
</dbReference>
<evidence type="ECO:0000256" key="5">
    <source>
        <dbReference type="ARBA" id="ARBA00023242"/>
    </source>
</evidence>
<dbReference type="InterPro" id="IPR036390">
    <property type="entry name" value="WH_DNA-bd_sf"/>
</dbReference>
<feature type="compositionally biased region" description="Gly residues" evidence="6">
    <location>
        <begin position="1"/>
        <end position="15"/>
    </location>
</feature>
<comment type="caution">
    <text evidence="8">The sequence shown here is derived from an EMBL/GenBank/DDBJ whole genome shotgun (WGS) entry which is preliminary data.</text>
</comment>
<dbReference type="OrthoDB" id="25571at2759"/>
<sequence>MSGYGYGDDGGGFVQGGSQYQGSQGGGSGEKSYARDSLRPVTIKQILECEESQMGPNPDFRIDGESVTQLTFVAQIRQYTRQNTAELFRLDDGTSMIDAKKFLSSTETNGDEPSAAEWEIDSWVRAYGRVKVFGGKRSINIHVVRPVESYNEVNYHMLEAAMVHLYYTRQAQGGGGGGGGGDGMFVDGGGDAQMSNYGDANSKIMHASAPAKKIWKVISTAPRSNEGMRVEVMATNAGLDIDTSMGAAQELMSIGLLYNTVDENTFDIMDY</sequence>
<dbReference type="GO" id="GO:0006260">
    <property type="term" value="P:DNA replication"/>
    <property type="evidence" value="ECO:0007669"/>
    <property type="project" value="UniProtKB-KW"/>
</dbReference>
<comment type="similarity">
    <text evidence="2">Belongs to the replication factor A protein 2 family.</text>
</comment>
<gene>
    <name evidence="8" type="primary">ssb2</name>
    <name evidence="8" type="ORF">CFO_g5427</name>
</gene>
<accession>A0A0F8AWE7</accession>
<evidence type="ECO:0000256" key="3">
    <source>
        <dbReference type="ARBA" id="ARBA00022705"/>
    </source>
</evidence>
<dbReference type="InterPro" id="IPR012340">
    <property type="entry name" value="NA-bd_OB-fold"/>
</dbReference>